<feature type="transmembrane region" description="Helical" evidence="8">
    <location>
        <begin position="320"/>
        <end position="339"/>
    </location>
</feature>
<accession>A0A2N9AQ06</accession>
<dbReference type="PANTHER" id="PTHR30472:SF25">
    <property type="entry name" value="ABC TRANSPORTER PERMEASE PROTEIN MJ0876-RELATED"/>
    <property type="match status" value="1"/>
</dbReference>
<evidence type="ECO:0000256" key="2">
    <source>
        <dbReference type="ARBA" id="ARBA00007935"/>
    </source>
</evidence>
<dbReference type="EMBL" id="LT962688">
    <property type="protein sequence ID" value="SOR29451.1"/>
    <property type="molecule type" value="Genomic_DNA"/>
</dbReference>
<dbReference type="Pfam" id="PF01032">
    <property type="entry name" value="FecCD"/>
    <property type="match status" value="1"/>
</dbReference>
<feature type="transmembrane region" description="Helical" evidence="8">
    <location>
        <begin position="75"/>
        <end position="92"/>
    </location>
</feature>
<keyword evidence="6 8" id="KW-1133">Transmembrane helix</keyword>
<keyword evidence="3" id="KW-0813">Transport</keyword>
<keyword evidence="5 8" id="KW-0812">Transmembrane</keyword>
<comment type="subcellular location">
    <subcellularLocation>
        <location evidence="1">Cell membrane</location>
        <topology evidence="1">Multi-pass membrane protein</topology>
    </subcellularLocation>
</comment>
<keyword evidence="7 8" id="KW-0472">Membrane</keyword>
<dbReference type="InterPro" id="IPR000522">
    <property type="entry name" value="ABC_transptr_permease_BtuC"/>
</dbReference>
<comment type="similarity">
    <text evidence="2">Belongs to the binding-protein-dependent transport system permease family. FecCD subfamily.</text>
</comment>
<dbReference type="InterPro" id="IPR037294">
    <property type="entry name" value="ABC_BtuC-like"/>
</dbReference>
<evidence type="ECO:0000256" key="4">
    <source>
        <dbReference type="ARBA" id="ARBA00022475"/>
    </source>
</evidence>
<feature type="transmembrane region" description="Helical" evidence="8">
    <location>
        <begin position="130"/>
        <end position="151"/>
    </location>
</feature>
<feature type="transmembrane region" description="Helical" evidence="8">
    <location>
        <begin position="21"/>
        <end position="44"/>
    </location>
</feature>
<dbReference type="CDD" id="cd06550">
    <property type="entry name" value="TM_ABC_iron-siderophores_like"/>
    <property type="match status" value="1"/>
</dbReference>
<dbReference type="GO" id="GO:0005886">
    <property type="term" value="C:plasma membrane"/>
    <property type="evidence" value="ECO:0007669"/>
    <property type="project" value="UniProtKB-SubCell"/>
</dbReference>
<dbReference type="GO" id="GO:0022857">
    <property type="term" value="F:transmembrane transporter activity"/>
    <property type="evidence" value="ECO:0007669"/>
    <property type="project" value="InterPro"/>
</dbReference>
<sequence>MSALLPRTERPTRWFRPARPAPLTLALALASVFLTLASVAVGYAPFDLVAAVGDRIAGRETLAALVLWELRLPRALLGGLVGFSLGLTGAVMQGFLRNPLADPGILGISSAAALGAVIVFYGGLAGSVGLALPLGGIAGAACAALLLIGLAARGSGTLGLILAGVGLSSFAGALTALALNLAPNPYAALEIVFWLMGSLADRSLDHVLLCLPLMALGWALMLSTAAALDALALGEDTAASLGFDLTSVRFRMIAGAALAVGSGVAVSGAIGFVGLVVPHLVRPWVGGRPGASLWPSGFAGAVLVLAADLCVRLLATRPELKLGVVTALVGAPFLVVLLLRNRGRPA</sequence>
<dbReference type="Gene3D" id="1.10.3470.10">
    <property type="entry name" value="ABC transporter involved in vitamin B12 uptake, BtuC"/>
    <property type="match status" value="1"/>
</dbReference>
<feature type="transmembrane region" description="Helical" evidence="8">
    <location>
        <begin position="104"/>
        <end position="124"/>
    </location>
</feature>
<protein>
    <submittedName>
        <fullName evidence="9">Putative ABC transporter, permease, putative iron transporter</fullName>
    </submittedName>
</protein>
<feature type="transmembrane region" description="Helical" evidence="8">
    <location>
        <begin position="253"/>
        <end position="281"/>
    </location>
</feature>
<dbReference type="PANTHER" id="PTHR30472">
    <property type="entry name" value="FERRIC ENTEROBACTIN TRANSPORT SYSTEM PERMEASE PROTEIN"/>
    <property type="match status" value="1"/>
</dbReference>
<feature type="transmembrane region" description="Helical" evidence="8">
    <location>
        <begin position="207"/>
        <end position="233"/>
    </location>
</feature>
<evidence type="ECO:0000256" key="8">
    <source>
        <dbReference type="SAM" id="Phobius"/>
    </source>
</evidence>
<evidence type="ECO:0000256" key="1">
    <source>
        <dbReference type="ARBA" id="ARBA00004651"/>
    </source>
</evidence>
<reference evidence="10" key="1">
    <citation type="submission" date="2017-10" db="EMBL/GenBank/DDBJ databases">
        <authorList>
            <person name="Regsiter A."/>
            <person name="William W."/>
        </authorList>
    </citation>
    <scope>NUCLEOTIDE SEQUENCE [LARGE SCALE GENOMIC DNA]</scope>
</reference>
<name>A0A2N9AQ06_METEX</name>
<evidence type="ECO:0000313" key="10">
    <source>
        <dbReference type="Proteomes" id="UP000233769"/>
    </source>
</evidence>
<dbReference type="Proteomes" id="UP000233769">
    <property type="component" value="Chromosome tk0001"/>
</dbReference>
<feature type="transmembrane region" description="Helical" evidence="8">
    <location>
        <begin position="158"/>
        <end position="179"/>
    </location>
</feature>
<evidence type="ECO:0000256" key="3">
    <source>
        <dbReference type="ARBA" id="ARBA00022448"/>
    </source>
</evidence>
<proteinExistence type="inferred from homology"/>
<gene>
    <name evidence="9" type="ORF">TK0001_2849</name>
</gene>
<evidence type="ECO:0000313" key="9">
    <source>
        <dbReference type="EMBL" id="SOR29451.1"/>
    </source>
</evidence>
<keyword evidence="4" id="KW-1003">Cell membrane</keyword>
<evidence type="ECO:0000256" key="5">
    <source>
        <dbReference type="ARBA" id="ARBA00022692"/>
    </source>
</evidence>
<evidence type="ECO:0000256" key="7">
    <source>
        <dbReference type="ARBA" id="ARBA00023136"/>
    </source>
</evidence>
<feature type="transmembrane region" description="Helical" evidence="8">
    <location>
        <begin position="293"/>
        <end position="314"/>
    </location>
</feature>
<evidence type="ECO:0000256" key="6">
    <source>
        <dbReference type="ARBA" id="ARBA00022989"/>
    </source>
</evidence>
<dbReference type="AlphaFoldDB" id="A0A2N9AQ06"/>
<organism evidence="9 10">
    <name type="scientific">Methylorubrum extorquens</name>
    <name type="common">Methylobacterium dichloromethanicum</name>
    <name type="synonym">Methylobacterium extorquens</name>
    <dbReference type="NCBI Taxonomy" id="408"/>
    <lineage>
        <taxon>Bacteria</taxon>
        <taxon>Pseudomonadati</taxon>
        <taxon>Pseudomonadota</taxon>
        <taxon>Alphaproteobacteria</taxon>
        <taxon>Hyphomicrobiales</taxon>
        <taxon>Methylobacteriaceae</taxon>
        <taxon>Methylorubrum</taxon>
    </lineage>
</organism>
<dbReference type="SUPFAM" id="SSF81345">
    <property type="entry name" value="ABC transporter involved in vitamin B12 uptake, BtuC"/>
    <property type="match status" value="1"/>
</dbReference>